<dbReference type="InterPro" id="IPR005996">
    <property type="entry name" value="Ribosomal_uL30_bac-type"/>
</dbReference>
<evidence type="ECO:0000256" key="1">
    <source>
        <dbReference type="ARBA" id="ARBA00007594"/>
    </source>
</evidence>
<dbReference type="PANTHER" id="PTHR15892:SF2">
    <property type="entry name" value="LARGE RIBOSOMAL SUBUNIT PROTEIN UL30M"/>
    <property type="match status" value="1"/>
</dbReference>
<dbReference type="AlphaFoldDB" id="A0AAE1LPR6"/>
<gene>
    <name evidence="7" type="ORF">KUF71_015843</name>
</gene>
<feature type="domain" description="Large ribosomal subunit protein uL30-like ferredoxin-like fold" evidence="6">
    <location>
        <begin position="79"/>
        <end position="129"/>
    </location>
</feature>
<dbReference type="InterPro" id="IPR016082">
    <property type="entry name" value="Ribosomal_uL30_ferredoxin-like"/>
</dbReference>
<dbReference type="SUPFAM" id="SSF55129">
    <property type="entry name" value="Ribosomal protein L30p/L7e"/>
    <property type="match status" value="1"/>
</dbReference>
<proteinExistence type="inferred from homology"/>
<dbReference type="GO" id="GO:0003735">
    <property type="term" value="F:structural constituent of ribosome"/>
    <property type="evidence" value="ECO:0007669"/>
    <property type="project" value="InterPro"/>
</dbReference>
<reference evidence="7" key="2">
    <citation type="journal article" date="2023" name="BMC Genomics">
        <title>Pest status, molecular evolution, and epigenetic factors derived from the genome assembly of Frankliniella fusca, a thysanopteran phytovirus vector.</title>
        <authorList>
            <person name="Catto M.A."/>
            <person name="Labadie P.E."/>
            <person name="Jacobson A.L."/>
            <person name="Kennedy G.G."/>
            <person name="Srinivasan R."/>
            <person name="Hunt B.G."/>
        </authorList>
    </citation>
    <scope>NUCLEOTIDE SEQUENCE</scope>
    <source>
        <strain evidence="7">PL_HMW_Pooled</strain>
    </source>
</reference>
<protein>
    <recommendedName>
        <fullName evidence="4">Large ribosomal subunit protein uL30m</fullName>
    </recommendedName>
    <alternativeName>
        <fullName evidence="5">39S ribosomal protein L30, mitochondrial</fullName>
    </alternativeName>
</protein>
<dbReference type="GO" id="GO:0005739">
    <property type="term" value="C:mitochondrion"/>
    <property type="evidence" value="ECO:0007669"/>
    <property type="project" value="TreeGrafter"/>
</dbReference>
<organism evidence="7 8">
    <name type="scientific">Frankliniella fusca</name>
    <dbReference type="NCBI Taxonomy" id="407009"/>
    <lineage>
        <taxon>Eukaryota</taxon>
        <taxon>Metazoa</taxon>
        <taxon>Ecdysozoa</taxon>
        <taxon>Arthropoda</taxon>
        <taxon>Hexapoda</taxon>
        <taxon>Insecta</taxon>
        <taxon>Pterygota</taxon>
        <taxon>Neoptera</taxon>
        <taxon>Paraneoptera</taxon>
        <taxon>Thysanoptera</taxon>
        <taxon>Terebrantia</taxon>
        <taxon>Thripoidea</taxon>
        <taxon>Thripidae</taxon>
        <taxon>Frankliniella</taxon>
    </lineage>
</organism>
<comment type="caution">
    <text evidence="7">The sequence shown here is derived from an EMBL/GenBank/DDBJ whole genome shotgun (WGS) entry which is preliminary data.</text>
</comment>
<dbReference type="GO" id="GO:0006412">
    <property type="term" value="P:translation"/>
    <property type="evidence" value="ECO:0007669"/>
    <property type="project" value="InterPro"/>
</dbReference>
<dbReference type="InterPro" id="IPR036919">
    <property type="entry name" value="Ribo_uL30_ferredoxin-like_sf"/>
</dbReference>
<dbReference type="Pfam" id="PF00327">
    <property type="entry name" value="Ribosomal_L30"/>
    <property type="match status" value="1"/>
</dbReference>
<sequence length="202" mass="24001">MATMYHSLFSSKFRVIYSQLVRYSRIYRRFKRPHEYEFLTNKPEMYPDAPKLQTGRLKYYPRDPNYQDPPIDPPKLFMVQRVKPMKGQPWWNKQVLARLGLDSEDKNHIVILKNHQAICEDLWKVKHVVKITPITFPNGEPTEDDIDRTLLTPDGQMIVSDAVRPDPKRVQAQEEFLNHPLRLDGKTLSEQSRHKWVTGWFL</sequence>
<dbReference type="Gene3D" id="3.30.1390.20">
    <property type="entry name" value="Ribosomal protein L30, ferredoxin-like fold domain"/>
    <property type="match status" value="1"/>
</dbReference>
<accession>A0AAE1LPR6</accession>
<keyword evidence="8" id="KW-1185">Reference proteome</keyword>
<dbReference type="CDD" id="cd00355">
    <property type="entry name" value="Ribosomal_L30_like"/>
    <property type="match status" value="1"/>
</dbReference>
<evidence type="ECO:0000256" key="4">
    <source>
        <dbReference type="ARBA" id="ARBA00035281"/>
    </source>
</evidence>
<dbReference type="PANTHER" id="PTHR15892">
    <property type="entry name" value="MITOCHONDRIAL RIBOSOMAL PROTEIN L30"/>
    <property type="match status" value="1"/>
</dbReference>
<dbReference type="EMBL" id="JAHWGI010001289">
    <property type="protein sequence ID" value="KAK3927558.1"/>
    <property type="molecule type" value="Genomic_DNA"/>
</dbReference>
<keyword evidence="2 7" id="KW-0689">Ribosomal protein</keyword>
<evidence type="ECO:0000259" key="6">
    <source>
        <dbReference type="Pfam" id="PF00327"/>
    </source>
</evidence>
<name>A0AAE1LPR6_9NEOP</name>
<reference evidence="7" key="1">
    <citation type="submission" date="2021-07" db="EMBL/GenBank/DDBJ databases">
        <authorList>
            <person name="Catto M.A."/>
            <person name="Jacobson A."/>
            <person name="Kennedy G."/>
            <person name="Labadie P."/>
            <person name="Hunt B.G."/>
            <person name="Srinivasan R."/>
        </authorList>
    </citation>
    <scope>NUCLEOTIDE SEQUENCE</scope>
    <source>
        <strain evidence="7">PL_HMW_Pooled</strain>
        <tissue evidence="7">Head</tissue>
    </source>
</reference>
<evidence type="ECO:0000256" key="3">
    <source>
        <dbReference type="ARBA" id="ARBA00023274"/>
    </source>
</evidence>
<evidence type="ECO:0000256" key="2">
    <source>
        <dbReference type="ARBA" id="ARBA00022980"/>
    </source>
</evidence>
<dbReference type="Proteomes" id="UP001219518">
    <property type="component" value="Unassembled WGS sequence"/>
</dbReference>
<keyword evidence="3" id="KW-0687">Ribonucleoprotein</keyword>
<evidence type="ECO:0000313" key="7">
    <source>
        <dbReference type="EMBL" id="KAK3927558.1"/>
    </source>
</evidence>
<dbReference type="GO" id="GO:0015934">
    <property type="term" value="C:large ribosomal subunit"/>
    <property type="evidence" value="ECO:0007669"/>
    <property type="project" value="InterPro"/>
</dbReference>
<comment type="similarity">
    <text evidence="1">Belongs to the universal ribosomal protein uL30 family.</text>
</comment>
<evidence type="ECO:0000256" key="5">
    <source>
        <dbReference type="ARBA" id="ARBA00035356"/>
    </source>
</evidence>
<evidence type="ECO:0000313" key="8">
    <source>
        <dbReference type="Proteomes" id="UP001219518"/>
    </source>
</evidence>